<organism evidence="3 4">
    <name type="scientific">Candidatus Collierbacteria bacterium RIFOXYB1_FULL_49_13</name>
    <dbReference type="NCBI Taxonomy" id="1817728"/>
    <lineage>
        <taxon>Bacteria</taxon>
        <taxon>Candidatus Collieribacteriota</taxon>
    </lineage>
</organism>
<evidence type="ECO:0000256" key="1">
    <source>
        <dbReference type="SAM" id="MobiDB-lite"/>
    </source>
</evidence>
<evidence type="ECO:0000313" key="4">
    <source>
        <dbReference type="Proteomes" id="UP000176682"/>
    </source>
</evidence>
<dbReference type="Proteomes" id="UP000176682">
    <property type="component" value="Unassembled WGS sequence"/>
</dbReference>
<feature type="region of interest" description="Disordered" evidence="1">
    <location>
        <begin position="284"/>
        <end position="312"/>
    </location>
</feature>
<keyword evidence="2" id="KW-0472">Membrane</keyword>
<comment type="caution">
    <text evidence="3">The sequence shown here is derived from an EMBL/GenBank/DDBJ whole genome shotgun (WGS) entry which is preliminary data.</text>
</comment>
<evidence type="ECO:0000313" key="3">
    <source>
        <dbReference type="EMBL" id="OGD78614.1"/>
    </source>
</evidence>
<feature type="compositionally biased region" description="Pro residues" evidence="1">
    <location>
        <begin position="289"/>
        <end position="307"/>
    </location>
</feature>
<protein>
    <recommendedName>
        <fullName evidence="5">Baseplate protein J-like domain-containing protein</fullName>
    </recommendedName>
</protein>
<dbReference type="EMBL" id="MFAM01000040">
    <property type="protein sequence ID" value="OGD78614.1"/>
    <property type="molecule type" value="Genomic_DNA"/>
</dbReference>
<keyword evidence="2" id="KW-1133">Transmembrane helix</keyword>
<proteinExistence type="predicted"/>
<accession>A0A1F5FGF1</accession>
<feature type="region of interest" description="Disordered" evidence="1">
    <location>
        <begin position="245"/>
        <end position="272"/>
    </location>
</feature>
<keyword evidence="2" id="KW-0812">Transmembrane</keyword>
<dbReference type="AlphaFoldDB" id="A0A1F5FGF1"/>
<gene>
    <name evidence="3" type="ORF">A2368_01125</name>
</gene>
<evidence type="ECO:0000256" key="2">
    <source>
        <dbReference type="SAM" id="Phobius"/>
    </source>
</evidence>
<feature type="transmembrane region" description="Helical" evidence="2">
    <location>
        <begin position="333"/>
        <end position="355"/>
    </location>
</feature>
<sequence>MHLPKLISKKDTPVTPLFFALELQDGLVKSALWKIEAGKASIVSTGVPSPYKEIDGLVAAADSCISSLNPPEDQEPNQVILGLPEHWLSGDKVVPPFNQHLKKLLEELELTAMGFVTTTEAVIQHIQTLEGIPPTAVIIETTIDTASVTLVKLGQIIGRQTVGRSDDLAKDVQEGLARISSDQYPPRFILLSSKSPQEDHQQLTSYAWTDVLPFLHLPKVELPPDTFTITAIALSGGGEAVWSSGIDVDTTPATPPPAIDSSPVDTTPPPGDNFGFVSDLDIRAQTTPTPAPPPEATPDLPPPPPPTHAKRTLPRISLPQFHLHLPQLKRTNLWIILLPLFIIFIAAAGTVFYYLSNAVVNIDLLVTTKPFSKDLVVPLSSTNAPDTVPYTTQTITVTVNDSLAATGEATVGDKANGEVVILNKTDSPKVLKPGSVLTTDNNLSFILNDSVTIASRSAQEVNQAGSLGQLIVYGQEKVKVTAGKIGTQYNLAADTSLSVATFPKSSLEAKVVGSLAGGTSRTVQAVSDKDRQLLLTQLQDKAKQEAQSQVRKSDTEESFLLGDLKIIRQTFSHGVGEEATSFSLELQAEQNIGKVALPELSQFINDKIKSEVYTGFKVSETDSTYQIEISNAEEDKLTAKVHYATKVIPDLDPNAFAPNFVLKSESQVREILRRSEGYEGARFRVSPNIPLLNSFMPLKSDNIHLQVTTTR</sequence>
<reference evidence="3 4" key="1">
    <citation type="journal article" date="2016" name="Nat. Commun.">
        <title>Thousands of microbial genomes shed light on interconnected biogeochemical processes in an aquifer system.</title>
        <authorList>
            <person name="Anantharaman K."/>
            <person name="Brown C.T."/>
            <person name="Hug L.A."/>
            <person name="Sharon I."/>
            <person name="Castelle C.J."/>
            <person name="Probst A.J."/>
            <person name="Thomas B.C."/>
            <person name="Singh A."/>
            <person name="Wilkins M.J."/>
            <person name="Karaoz U."/>
            <person name="Brodie E.L."/>
            <person name="Williams K.H."/>
            <person name="Hubbard S.S."/>
            <person name="Banfield J.F."/>
        </authorList>
    </citation>
    <scope>NUCLEOTIDE SEQUENCE [LARGE SCALE GENOMIC DNA]</scope>
</reference>
<name>A0A1F5FGF1_9BACT</name>
<evidence type="ECO:0008006" key="5">
    <source>
        <dbReference type="Google" id="ProtNLM"/>
    </source>
</evidence>